<dbReference type="InterPro" id="IPR027267">
    <property type="entry name" value="AH/BAR_dom_sf"/>
</dbReference>
<evidence type="ECO:0000313" key="2">
    <source>
        <dbReference type="EMBL" id="THD19615.1"/>
    </source>
</evidence>
<accession>A0A4E0QW47</accession>
<sequence length="226" mass="26212">MPIDPASRHFQSMTAELEQVISAYKKLFHTEEQFPSLFNKTESFNHSFIRPLSSAILIIKEAQDNHEKFQQLDSQFFLPPLKKISDMLPAVSKLITEREQIVKDLDKSVKKCMKLEMTERTGENLAKLSKHRKMIDYLNTRKDTIDGLFAQILPELTSKTEAFVGRLLRAHLNWKYQSSLSFMNANNELAGIFRLPEQYDDLAGLENDMNEAMEEIHHLSLVRRKA</sequence>
<organism evidence="2 3">
    <name type="scientific">Fasciola hepatica</name>
    <name type="common">Liver fluke</name>
    <dbReference type="NCBI Taxonomy" id="6192"/>
    <lineage>
        <taxon>Eukaryota</taxon>
        <taxon>Metazoa</taxon>
        <taxon>Spiralia</taxon>
        <taxon>Lophotrochozoa</taxon>
        <taxon>Platyhelminthes</taxon>
        <taxon>Trematoda</taxon>
        <taxon>Digenea</taxon>
        <taxon>Plagiorchiida</taxon>
        <taxon>Echinostomata</taxon>
        <taxon>Echinostomatoidea</taxon>
        <taxon>Fasciolidae</taxon>
        <taxon>Fasciola</taxon>
    </lineage>
</organism>
<dbReference type="Gene3D" id="1.20.1270.60">
    <property type="entry name" value="Arfaptin homology (AH) domain/BAR domain"/>
    <property type="match status" value="1"/>
</dbReference>
<evidence type="ECO:0000256" key="1">
    <source>
        <dbReference type="SAM" id="Coils"/>
    </source>
</evidence>
<comment type="caution">
    <text evidence="2">The sequence shown here is derived from an EMBL/GenBank/DDBJ whole genome shotgun (WGS) entry which is preliminary data.</text>
</comment>
<reference evidence="2" key="1">
    <citation type="submission" date="2019-03" db="EMBL/GenBank/DDBJ databases">
        <title>Improved annotation for the trematode Fasciola hepatica.</title>
        <authorList>
            <person name="Choi Y.-J."/>
            <person name="Martin J."/>
            <person name="Mitreva M."/>
        </authorList>
    </citation>
    <scope>NUCLEOTIDE SEQUENCE [LARGE SCALE GENOMIC DNA]</scope>
</reference>
<dbReference type="Proteomes" id="UP000230066">
    <property type="component" value="Unassembled WGS sequence"/>
</dbReference>
<proteinExistence type="predicted"/>
<keyword evidence="1" id="KW-0175">Coiled coil</keyword>
<keyword evidence="3" id="KW-1185">Reference proteome</keyword>
<gene>
    <name evidence="2" type="ORF">D915_009546</name>
</gene>
<dbReference type="AlphaFoldDB" id="A0A4E0QW47"/>
<name>A0A4E0QW47_FASHE</name>
<dbReference type="SUPFAM" id="SSF103657">
    <property type="entry name" value="BAR/IMD domain-like"/>
    <property type="match status" value="1"/>
</dbReference>
<evidence type="ECO:0008006" key="4">
    <source>
        <dbReference type="Google" id="ProtNLM"/>
    </source>
</evidence>
<dbReference type="EMBL" id="JXXN02005983">
    <property type="protein sequence ID" value="THD19615.1"/>
    <property type="molecule type" value="Genomic_DNA"/>
</dbReference>
<protein>
    <recommendedName>
        <fullName evidence="4">BAR domain protein</fullName>
    </recommendedName>
</protein>
<evidence type="ECO:0000313" key="3">
    <source>
        <dbReference type="Proteomes" id="UP000230066"/>
    </source>
</evidence>
<feature type="coiled-coil region" evidence="1">
    <location>
        <begin position="195"/>
        <end position="222"/>
    </location>
</feature>